<evidence type="ECO:0000256" key="6">
    <source>
        <dbReference type="ARBA" id="ARBA00022490"/>
    </source>
</evidence>
<dbReference type="HAMAP" id="MF_00741">
    <property type="entry name" value="AIRS"/>
    <property type="match status" value="1"/>
</dbReference>
<evidence type="ECO:0000256" key="7">
    <source>
        <dbReference type="ARBA" id="ARBA00022598"/>
    </source>
</evidence>
<comment type="pathway">
    <text evidence="2 15">Purine metabolism; IMP biosynthesis via de novo pathway; 5-amino-1-(5-phospho-D-ribosyl)imidazole from N(2)-formyl-N(1)-(5-phospho-D-ribosyl)glycinamide: step 2/2.</text>
</comment>
<dbReference type="UniPathway" id="UPA00074">
    <property type="reaction ID" value="UER00129"/>
</dbReference>
<proteinExistence type="inferred from homology"/>
<comment type="similarity">
    <text evidence="3 15">Belongs to the AIR synthase family.</text>
</comment>
<evidence type="ECO:0000256" key="13">
    <source>
        <dbReference type="ARBA" id="ARBA00033093"/>
    </source>
</evidence>
<dbReference type="InterPro" id="IPR004733">
    <property type="entry name" value="PurM_cligase"/>
</dbReference>
<evidence type="ECO:0000256" key="14">
    <source>
        <dbReference type="ARBA" id="ARBA00049057"/>
    </source>
</evidence>
<evidence type="ECO:0000256" key="12">
    <source>
        <dbReference type="ARBA" id="ARBA00032931"/>
    </source>
</evidence>
<dbReference type="InterPro" id="IPR016188">
    <property type="entry name" value="PurM-like_N"/>
</dbReference>
<feature type="domain" description="PurM-like C-terminal" evidence="17">
    <location>
        <begin position="177"/>
        <end position="341"/>
    </location>
</feature>
<evidence type="ECO:0000256" key="5">
    <source>
        <dbReference type="ARBA" id="ARBA00020367"/>
    </source>
</evidence>
<dbReference type="CDD" id="cd02196">
    <property type="entry name" value="PurM"/>
    <property type="match status" value="1"/>
</dbReference>
<dbReference type="PANTHER" id="PTHR10520">
    <property type="entry name" value="TRIFUNCTIONAL PURINE BIOSYNTHETIC PROTEIN ADENOSINE-3-RELATED"/>
    <property type="match status" value="1"/>
</dbReference>
<dbReference type="FunFam" id="3.30.1330.10:FF:000001">
    <property type="entry name" value="Phosphoribosylformylglycinamidine cyclo-ligase"/>
    <property type="match status" value="1"/>
</dbReference>
<dbReference type="InterPro" id="IPR036676">
    <property type="entry name" value="PurM-like_C_sf"/>
</dbReference>
<organism evidence="18">
    <name type="scientific">uncultured Gemmatimonadota bacterium</name>
    <dbReference type="NCBI Taxonomy" id="203437"/>
    <lineage>
        <taxon>Bacteria</taxon>
        <taxon>Pseudomonadati</taxon>
        <taxon>Gemmatimonadota</taxon>
        <taxon>environmental samples</taxon>
    </lineage>
</organism>
<evidence type="ECO:0000259" key="17">
    <source>
        <dbReference type="Pfam" id="PF02769"/>
    </source>
</evidence>
<keyword evidence="6 15" id="KW-0963">Cytoplasm</keyword>
<evidence type="ECO:0000256" key="3">
    <source>
        <dbReference type="ARBA" id="ARBA00010280"/>
    </source>
</evidence>
<evidence type="ECO:0000256" key="15">
    <source>
        <dbReference type="HAMAP-Rule" id="MF_00741"/>
    </source>
</evidence>
<accession>A0A6J4LYB0</accession>
<evidence type="ECO:0000313" key="18">
    <source>
        <dbReference type="EMBL" id="CAA9345180.1"/>
    </source>
</evidence>
<comment type="catalytic activity">
    <reaction evidence="14 15">
        <text>2-formamido-N(1)-(5-O-phospho-beta-D-ribosyl)acetamidine + ATP = 5-amino-1-(5-phospho-beta-D-ribosyl)imidazole + ADP + phosphate + H(+)</text>
        <dbReference type="Rhea" id="RHEA:23032"/>
        <dbReference type="ChEBI" id="CHEBI:15378"/>
        <dbReference type="ChEBI" id="CHEBI:30616"/>
        <dbReference type="ChEBI" id="CHEBI:43474"/>
        <dbReference type="ChEBI" id="CHEBI:137981"/>
        <dbReference type="ChEBI" id="CHEBI:147287"/>
        <dbReference type="ChEBI" id="CHEBI:456216"/>
        <dbReference type="EC" id="6.3.3.1"/>
    </reaction>
</comment>
<dbReference type="InterPro" id="IPR010918">
    <property type="entry name" value="PurM-like_C_dom"/>
</dbReference>
<keyword evidence="7 15" id="KW-0436">Ligase</keyword>
<evidence type="ECO:0000256" key="11">
    <source>
        <dbReference type="ARBA" id="ARBA00031908"/>
    </source>
</evidence>
<feature type="domain" description="PurM-like N-terminal" evidence="16">
    <location>
        <begin position="60"/>
        <end position="165"/>
    </location>
</feature>
<evidence type="ECO:0000256" key="4">
    <source>
        <dbReference type="ARBA" id="ARBA00013047"/>
    </source>
</evidence>
<dbReference type="EC" id="6.3.3.1" evidence="4 15"/>
<protein>
    <recommendedName>
        <fullName evidence="5 15">Phosphoribosylformylglycinamidine cyclo-ligase</fullName>
        <ecNumber evidence="4 15">6.3.3.1</ecNumber>
    </recommendedName>
    <alternativeName>
        <fullName evidence="12 15">AIR synthase</fullName>
    </alternativeName>
    <alternativeName>
        <fullName evidence="13 15">AIRS</fullName>
    </alternativeName>
    <alternativeName>
        <fullName evidence="11 15">Phosphoribosyl-aminoimidazole synthetase</fullName>
    </alternativeName>
</protein>
<dbReference type="InterPro" id="IPR036921">
    <property type="entry name" value="PurM-like_N_sf"/>
</dbReference>
<evidence type="ECO:0000256" key="9">
    <source>
        <dbReference type="ARBA" id="ARBA00022755"/>
    </source>
</evidence>
<dbReference type="SUPFAM" id="SSF55326">
    <property type="entry name" value="PurM N-terminal domain-like"/>
    <property type="match status" value="1"/>
</dbReference>
<dbReference type="GO" id="GO:0004637">
    <property type="term" value="F:phosphoribosylamine-glycine ligase activity"/>
    <property type="evidence" value="ECO:0007669"/>
    <property type="project" value="TreeGrafter"/>
</dbReference>
<dbReference type="PANTHER" id="PTHR10520:SF12">
    <property type="entry name" value="TRIFUNCTIONAL PURINE BIOSYNTHETIC PROTEIN ADENOSINE-3"/>
    <property type="match status" value="1"/>
</dbReference>
<reference evidence="18" key="1">
    <citation type="submission" date="2020-02" db="EMBL/GenBank/DDBJ databases">
        <authorList>
            <person name="Meier V. D."/>
        </authorList>
    </citation>
    <scope>NUCLEOTIDE SEQUENCE</scope>
    <source>
        <strain evidence="18">AVDCRST_MAG68</strain>
    </source>
</reference>
<dbReference type="Gene3D" id="3.30.1330.10">
    <property type="entry name" value="PurM-like, N-terminal domain"/>
    <property type="match status" value="1"/>
</dbReference>
<keyword evidence="10 15" id="KW-0067">ATP-binding</keyword>
<dbReference type="FunFam" id="3.90.650.10:FF:000011">
    <property type="entry name" value="Phosphoribosylformylglycinamidine cyclo-ligase"/>
    <property type="match status" value="1"/>
</dbReference>
<dbReference type="GO" id="GO:0004641">
    <property type="term" value="F:phosphoribosylformylglycinamidine cyclo-ligase activity"/>
    <property type="evidence" value="ECO:0007669"/>
    <property type="project" value="UniProtKB-UniRule"/>
</dbReference>
<dbReference type="SUPFAM" id="SSF56042">
    <property type="entry name" value="PurM C-terminal domain-like"/>
    <property type="match status" value="1"/>
</dbReference>
<dbReference type="Pfam" id="PF02769">
    <property type="entry name" value="AIRS_C"/>
    <property type="match status" value="1"/>
</dbReference>
<evidence type="ECO:0000256" key="10">
    <source>
        <dbReference type="ARBA" id="ARBA00022840"/>
    </source>
</evidence>
<evidence type="ECO:0000256" key="2">
    <source>
        <dbReference type="ARBA" id="ARBA00004686"/>
    </source>
</evidence>
<dbReference type="GO" id="GO:0005524">
    <property type="term" value="F:ATP binding"/>
    <property type="evidence" value="ECO:0007669"/>
    <property type="project" value="UniProtKB-KW"/>
</dbReference>
<dbReference type="Gene3D" id="3.90.650.10">
    <property type="entry name" value="PurM-like C-terminal domain"/>
    <property type="match status" value="1"/>
</dbReference>
<dbReference type="Pfam" id="PF00586">
    <property type="entry name" value="AIRS"/>
    <property type="match status" value="1"/>
</dbReference>
<dbReference type="GO" id="GO:0006189">
    <property type="term" value="P:'de novo' IMP biosynthetic process"/>
    <property type="evidence" value="ECO:0007669"/>
    <property type="project" value="UniProtKB-UniRule"/>
</dbReference>
<dbReference type="NCBIfam" id="TIGR00878">
    <property type="entry name" value="purM"/>
    <property type="match status" value="1"/>
</dbReference>
<gene>
    <name evidence="15" type="primary">purM</name>
    <name evidence="18" type="ORF">AVDCRST_MAG68-3230</name>
</gene>
<dbReference type="EMBL" id="CADCTW010000155">
    <property type="protein sequence ID" value="CAA9345180.1"/>
    <property type="molecule type" value="Genomic_DNA"/>
</dbReference>
<name>A0A6J4LYB0_9BACT</name>
<dbReference type="GO" id="GO:0005829">
    <property type="term" value="C:cytosol"/>
    <property type="evidence" value="ECO:0007669"/>
    <property type="project" value="TreeGrafter"/>
</dbReference>
<evidence type="ECO:0000256" key="1">
    <source>
        <dbReference type="ARBA" id="ARBA00004496"/>
    </source>
</evidence>
<dbReference type="GO" id="GO:0046084">
    <property type="term" value="P:adenine biosynthetic process"/>
    <property type="evidence" value="ECO:0007669"/>
    <property type="project" value="TreeGrafter"/>
</dbReference>
<evidence type="ECO:0000256" key="8">
    <source>
        <dbReference type="ARBA" id="ARBA00022741"/>
    </source>
</evidence>
<keyword evidence="8 15" id="KW-0547">Nucleotide-binding</keyword>
<comment type="subcellular location">
    <subcellularLocation>
        <location evidence="1 15">Cytoplasm</location>
    </subcellularLocation>
</comment>
<dbReference type="AlphaFoldDB" id="A0A6J4LYB0"/>
<sequence>MSDAAPGLSYRAAGVDIDAAAHAMKGVAALVRSTATPDTLSELGSFGGLFRVPVDVKRPVLVASTDGVGTKLKVAFTTGRHGTVGEDLVNHCVNDILVQGARPLFFLDYVGVGRLEPGVVEELVSGVARGCRENGCALLGGETAEMPDMYAPGEYDLAGTIVGVVEEDRVLDGRAIRPGDAIVALASSGLHTNGYSLARRILFDRMGLGPDDGFPEEDGSVADVLLRVHRSYLRPLTPLLERVRGLAHITGGGLTDNVPRILPAGTAARFRTASWEVPALFRVLQREGGVERAEMFRAFNMGVGMVAVVPAVDADAVAAALNAAGETAWIAGEIVPGERNVLLD</sequence>
<keyword evidence="9 15" id="KW-0658">Purine biosynthesis</keyword>
<evidence type="ECO:0000259" key="16">
    <source>
        <dbReference type="Pfam" id="PF00586"/>
    </source>
</evidence>